<evidence type="ECO:0000313" key="1">
    <source>
        <dbReference type="EMBL" id="KAK3240349.1"/>
    </source>
</evidence>
<dbReference type="EMBL" id="LGRX02033671">
    <property type="protein sequence ID" value="KAK3240349.1"/>
    <property type="molecule type" value="Genomic_DNA"/>
</dbReference>
<dbReference type="AlphaFoldDB" id="A0AAE0BR57"/>
<keyword evidence="2" id="KW-1185">Reference proteome</keyword>
<gene>
    <name evidence="1" type="ORF">CYMTET_49810</name>
</gene>
<reference evidence="1 2" key="1">
    <citation type="journal article" date="2015" name="Genome Biol. Evol.">
        <title>Comparative Genomics of a Bacterivorous Green Alga Reveals Evolutionary Causalities and Consequences of Phago-Mixotrophic Mode of Nutrition.</title>
        <authorList>
            <person name="Burns J.A."/>
            <person name="Paasch A."/>
            <person name="Narechania A."/>
            <person name="Kim E."/>
        </authorList>
    </citation>
    <scope>NUCLEOTIDE SEQUENCE [LARGE SCALE GENOMIC DNA]</scope>
    <source>
        <strain evidence="1 2">PLY_AMNH</strain>
    </source>
</reference>
<name>A0AAE0BR57_9CHLO</name>
<protein>
    <submittedName>
        <fullName evidence="1">Uncharacterized protein</fullName>
    </submittedName>
</protein>
<organism evidence="1 2">
    <name type="scientific">Cymbomonas tetramitiformis</name>
    <dbReference type="NCBI Taxonomy" id="36881"/>
    <lineage>
        <taxon>Eukaryota</taxon>
        <taxon>Viridiplantae</taxon>
        <taxon>Chlorophyta</taxon>
        <taxon>Pyramimonadophyceae</taxon>
        <taxon>Pyramimonadales</taxon>
        <taxon>Pyramimonadaceae</taxon>
        <taxon>Cymbomonas</taxon>
    </lineage>
</organism>
<evidence type="ECO:0000313" key="2">
    <source>
        <dbReference type="Proteomes" id="UP001190700"/>
    </source>
</evidence>
<proteinExistence type="predicted"/>
<dbReference type="Proteomes" id="UP001190700">
    <property type="component" value="Unassembled WGS sequence"/>
</dbReference>
<sequence length="150" mass="17145">MVDKVANGEVQQWTARGANHCWKHAAPPPVHHGVSLPDANPQQQIWLSQEFEKAIGQKRRNAAAQRKAFLVRRPGVHKRGLVCDFRWLNTYCATSRDQMEMEIPEKPRRLVLQLRIAGRLPCGGNSPDLQNFVQFTVQEKLVQWAALPFE</sequence>
<comment type="caution">
    <text evidence="1">The sequence shown here is derived from an EMBL/GenBank/DDBJ whole genome shotgun (WGS) entry which is preliminary data.</text>
</comment>
<accession>A0AAE0BR57</accession>